<feature type="signal peptide" evidence="1">
    <location>
        <begin position="1"/>
        <end position="21"/>
    </location>
</feature>
<evidence type="ECO:0000256" key="1">
    <source>
        <dbReference type="SAM" id="SignalP"/>
    </source>
</evidence>
<organism evidence="2 3">
    <name type="scientific">Treponema brennaborense (strain DSM 12168 / CIP 105900 / DD5/3)</name>
    <dbReference type="NCBI Taxonomy" id="906968"/>
    <lineage>
        <taxon>Bacteria</taxon>
        <taxon>Pseudomonadati</taxon>
        <taxon>Spirochaetota</taxon>
        <taxon>Spirochaetia</taxon>
        <taxon>Spirochaetales</taxon>
        <taxon>Treponemataceae</taxon>
        <taxon>Treponema</taxon>
    </lineage>
</organism>
<dbReference type="STRING" id="906968.Trebr_0760"/>
<accession>F4LIF6</accession>
<dbReference type="Proteomes" id="UP000006546">
    <property type="component" value="Chromosome"/>
</dbReference>
<gene>
    <name evidence="2" type="ordered locus">Trebr_0760</name>
</gene>
<keyword evidence="3" id="KW-1185">Reference proteome</keyword>
<feature type="chain" id="PRO_5003317691" evidence="1">
    <location>
        <begin position="22"/>
        <end position="256"/>
    </location>
</feature>
<sequence>MKKVRRTVSLLILVVLIPAGAAALELSGTVHVDTYAGTVTPAFSFEVSERILPYCELSADLQYFTANRYQAQCLIRYSGKRGFVGGGIAYTIDNNVSDVIVPGIGVTGKLLLPFKLGLEGAGVFSLVPANLYKQYGFYMMGKLLFSTEHADSFIQYAVNRNAAEEHTVHTVLFEVEAFTQGVPFKLLLAFGTDFLTETTANSAKMSLELYGKGGFSIITEKAGTYFLRGQVTPLTYRAVSTPFEIAAGIELTLNER</sequence>
<evidence type="ECO:0000313" key="3">
    <source>
        <dbReference type="Proteomes" id="UP000006546"/>
    </source>
</evidence>
<protein>
    <submittedName>
        <fullName evidence="2">Uncharacterized protein</fullName>
    </submittedName>
</protein>
<dbReference type="AlphaFoldDB" id="F4LIF6"/>
<dbReference type="RefSeq" id="WP_013757916.1">
    <property type="nucleotide sequence ID" value="NC_015500.1"/>
</dbReference>
<keyword evidence="1" id="KW-0732">Signal</keyword>
<name>F4LIF6_TREBD</name>
<dbReference type="HOGENOM" id="CLU_1085613_0_0_12"/>
<reference evidence="3" key="1">
    <citation type="submission" date="2011-04" db="EMBL/GenBank/DDBJ databases">
        <title>The complete genome of Treponema brennaborense DSM 12168.</title>
        <authorList>
            <person name="Lucas S."/>
            <person name="Han J."/>
            <person name="Lapidus A."/>
            <person name="Bruce D."/>
            <person name="Goodwin L."/>
            <person name="Pitluck S."/>
            <person name="Peters L."/>
            <person name="Kyrpides N."/>
            <person name="Mavromatis K."/>
            <person name="Ivanova N."/>
            <person name="Mikhailova N."/>
            <person name="Pagani I."/>
            <person name="Teshima H."/>
            <person name="Detter J.C."/>
            <person name="Tapia R."/>
            <person name="Han C."/>
            <person name="Land M."/>
            <person name="Hauser L."/>
            <person name="Markowitz V."/>
            <person name="Cheng J.-F."/>
            <person name="Hugenholtz P."/>
            <person name="Woyke T."/>
            <person name="Wu D."/>
            <person name="Gronow S."/>
            <person name="Wellnitz S."/>
            <person name="Brambilla E."/>
            <person name="Klenk H.-P."/>
            <person name="Eisen J.A."/>
        </authorList>
    </citation>
    <scope>NUCLEOTIDE SEQUENCE [LARGE SCALE GENOMIC DNA]</scope>
    <source>
        <strain evidence="3">DSM 12168 / CIP 105900 / DD5/3</strain>
    </source>
</reference>
<proteinExistence type="predicted"/>
<dbReference type="EMBL" id="CP002696">
    <property type="protein sequence ID" value="AEE16197.1"/>
    <property type="molecule type" value="Genomic_DNA"/>
</dbReference>
<dbReference type="KEGG" id="tbe:Trebr_0760"/>
<evidence type="ECO:0000313" key="2">
    <source>
        <dbReference type="EMBL" id="AEE16197.1"/>
    </source>
</evidence>